<dbReference type="Gene3D" id="3.40.50.980">
    <property type="match status" value="10"/>
</dbReference>
<dbReference type="EC" id="5.1.1.13" evidence="7"/>
<dbReference type="CDD" id="cd05930">
    <property type="entry name" value="A_NRPS"/>
    <property type="match status" value="5"/>
</dbReference>
<keyword evidence="2" id="KW-0596">Phosphopantetheine</keyword>
<keyword evidence="4" id="KW-0677">Repeat</keyword>
<name>A0ABS4QJ96_9NOCA</name>
<dbReference type="InterPro" id="IPR010060">
    <property type="entry name" value="NRPS_synth"/>
</dbReference>
<dbReference type="InterPro" id="IPR001031">
    <property type="entry name" value="Thioesterase"/>
</dbReference>
<dbReference type="Proteomes" id="UP001519325">
    <property type="component" value="Unassembled WGS sequence"/>
</dbReference>
<dbReference type="InterPro" id="IPR029063">
    <property type="entry name" value="SAM-dependent_MTases_sf"/>
</dbReference>
<comment type="caution">
    <text evidence="7">The sequence shown here is derived from an EMBL/GenBank/DDBJ whole genome shotgun (WGS) entry which is preliminary data.</text>
</comment>
<dbReference type="EMBL" id="JAGGMR010000001">
    <property type="protein sequence ID" value="MBP2191792.1"/>
    <property type="molecule type" value="Genomic_DNA"/>
</dbReference>
<evidence type="ECO:0000256" key="1">
    <source>
        <dbReference type="ARBA" id="ARBA00001957"/>
    </source>
</evidence>
<dbReference type="InterPro" id="IPR020806">
    <property type="entry name" value="PKS_PP-bd"/>
</dbReference>
<dbReference type="NCBIfam" id="NF003417">
    <property type="entry name" value="PRK04813.1"/>
    <property type="match status" value="6"/>
</dbReference>
<keyword evidence="3" id="KW-0597">Phosphoprotein</keyword>
<dbReference type="SUPFAM" id="SSF47336">
    <property type="entry name" value="ACP-like"/>
    <property type="match status" value="5"/>
</dbReference>
<evidence type="ECO:0000256" key="2">
    <source>
        <dbReference type="ARBA" id="ARBA00022450"/>
    </source>
</evidence>
<evidence type="ECO:0000259" key="6">
    <source>
        <dbReference type="PROSITE" id="PS50075"/>
    </source>
</evidence>
<dbReference type="InterPro" id="IPR025110">
    <property type="entry name" value="AMP-bd_C"/>
</dbReference>
<dbReference type="InterPro" id="IPR001242">
    <property type="entry name" value="Condensation_dom"/>
</dbReference>
<dbReference type="InterPro" id="IPR045851">
    <property type="entry name" value="AMP-bd_C_sf"/>
</dbReference>
<dbReference type="SUPFAM" id="SSF56801">
    <property type="entry name" value="Acetyl-CoA synthetase-like"/>
    <property type="match status" value="5"/>
</dbReference>
<feature type="domain" description="Carrier" evidence="6">
    <location>
        <begin position="5143"/>
        <end position="5218"/>
    </location>
</feature>
<feature type="domain" description="Carrier" evidence="6">
    <location>
        <begin position="2045"/>
        <end position="2119"/>
    </location>
</feature>
<dbReference type="GO" id="GO:0047689">
    <property type="term" value="F:aspartate racemase activity"/>
    <property type="evidence" value="ECO:0007669"/>
    <property type="project" value="UniProtKB-EC"/>
</dbReference>
<dbReference type="Pfam" id="PF08242">
    <property type="entry name" value="Methyltransf_12"/>
    <property type="match status" value="1"/>
</dbReference>
<evidence type="ECO:0000313" key="7">
    <source>
        <dbReference type="EMBL" id="MBP2191792.1"/>
    </source>
</evidence>
<dbReference type="Gene3D" id="3.30.559.30">
    <property type="entry name" value="Nonribosomal peptide synthetase, condensation domain"/>
    <property type="match status" value="7"/>
</dbReference>
<dbReference type="InterPro" id="IPR006162">
    <property type="entry name" value="Ppantetheine_attach_site"/>
</dbReference>
<accession>A0ABS4QJ96</accession>
<dbReference type="InterPro" id="IPR000873">
    <property type="entry name" value="AMP-dep_synth/lig_dom"/>
</dbReference>
<dbReference type="PANTHER" id="PTHR45527">
    <property type="entry name" value="NONRIBOSOMAL PEPTIDE SYNTHETASE"/>
    <property type="match status" value="1"/>
</dbReference>
<dbReference type="NCBIfam" id="TIGR01733">
    <property type="entry name" value="AA-adenyl-dom"/>
    <property type="match status" value="5"/>
</dbReference>
<dbReference type="CDD" id="cd19543">
    <property type="entry name" value="DCL_NRPS"/>
    <property type="match status" value="2"/>
</dbReference>
<sequence>MIPLSFAQRRLWFIHRLEGPSATYNMPLTVRLAGAFEAPAFAAAVTDVVARHESLRTIFVESDGVPAQQVLELDQIEVPVTVTDVAPDELARAVTAATGYAFDLSSEIPIRTTVFRCGDDECVLVLLIHHIAGDGWSMTPLLRDLSEAYAARRQGRKPEWEPLPVQYVDYTLWQQELLGSPSDPESLLSRQFDYWRSELDGLPEQLRLPTDRPRPRVASYAGDLLVRGIDGRTRAGLERLAAREGATASMVLQSALAVLLFKLGAGEDIPIGSPIAGRTDDALNDLVGFFINTWVLRTRVSGTVSFTEILGQVKAKALAAYENQELPFELLVELLNPARSAAHHPLFQVLLSMQNNVAPTLELAGVGFEPYVLDAKTSRFDLTFNIGESIAAEHTNGDVPGWDMNIEYSTDLFDRSTVEAMATRFVRILRSIAADPDVPVGSIDVLEDEERVRVLDRWNATGLEVPETTLVELFQARVDRAPETVAVVCGDTELTYGELDLRADRLADALVALGVGPDSIVAVALPRSAELLVALLAVSKAGGGYLPIDPAYPSDRLAFVLDDAAPVAVVTDRATAKVLPDNAIPRLHLEEVDAARRPAAVSRRLPVSRNLAYVIYTSGSTGVPKGVGITHHNVVNLVAQAWSVASGDRVLMHSSIAFDASTYEIWPALCGGATLVVAAEQRSDPAEITRLVENHSVTQLFATPPLLAALVEHSSSLPGSPLHSLREVHTGADTLAAGLVRAVHTEFGAVQLANLYGPTEATVDVTAYRVPHGGSDTVVPIGAPVANMRAYVLDSSLAPVPIGVAGELYVAGAQLARGYHGKPGLTAARFVADPFDPDAGRLYRTGDVVRWNADGQLEFAGRVDDQVKIRGFRVEPGEVETVLAQHPSVSQAVVVARDTETGGKQLVGYVVADRRSAEGEVRAEGNGQADAGELDGAEVRRFAAERLPDFMVPMVVLVIDAVPLTATGKLDRAALPVPDLRSVLRYRAPRTPEEHRLAELYADILGLDQVGVDDSFFALGGHSLLATRLASRIRAELGAEVAIRTIFDAPTVAQLATRLDTGVPVRPAVSVRPRPETVPLSFAQRRLWFIHRLQGPSATFNIPLAVRSRGLDVPAMRAAIGDVVARHESLRTIFAETDGVPVQRILDPGGIEVPFTESEPDPTEVAAAVTAAARYTFDITVEIPIRADVFRCGDDECVLLLLIHHIAGDGWSMGPLLRDLSVAYSARLAGREPQWHPLPVQYVDYTLWQRELLGEPDDSASLVARQFEYWRGELDGLPEQLRLPTDRSRPQVASYRGDVVPFGIEPEIRTAVERLASRAGATVSMVLQAAMAVLLRKLGAGADIPLGTPIAGRTDDNLADLVGYFANTWVLRADVAPAMSFTEVLGQVRAKALSAYEHQDVPFELLVELLNPPRSAAHHPLFQVSLAFQNNALPALELPGVDFEPYTVSVAASRFDLFFNIADAPAGQRWSGLVEYATELFDRSTVEAMAARLVRLLDLVGSNPDVPVGCIDVLDRGERDQVLRRWNDTASVPTDTTLVELVRAQAARTPDALAVVCGTTELTYQDLDFRAARLARVLVMHGAGPDQVVAVALPRSAGLIVATLAVLRAGGAYLSIDPTYPSDRLAFILDDAAPVAVVTESMTAELLPETATPHICLDAPDFIEALEAGDLTMLDSAGAPAPENLAHVIYTSGSTGVPKGVGITHRNVVNLVGRAWSGGAGDRVLVHSSVAFDASTFEIWPALCGGATLVVTKEQRSDPIEIADLIEARSVTKMFATPPLLSALLDHVESLPGTPLRSLRRIVSGGAQLTSAVVRRLNSRYADVQVLNGYGPTETTACVTDYAAGIELGATVPIGRPSANVRVFVLDSGLAPVPVGVPGELYVAGAQVARGYQGQPGLTAARFVADPFDPAGGARMYRTGDIVRWTASGQLEFEARVDDQVKIRGYRVEPGEVETALTQHPSVSRAVVVVGANAAGGNQLIGYVVADGAALDGAEVREFAAGRLPEFMVPAVVMVIDSVPLTANGKLDRAALPEPDFAASARYRAPRTDSERVLTTVFAEVLGLDRVGVDDSFFELGGDSIRSIQVVSRARSLGVEISPRQMFEHRTAAGLAAVARDRSAAAAVSVELPGGGVGWMPLLPVARFVRESVAGFDRFTQSLSLDLPVGIDRAGLLATLSAVFDRHDVLRSRLVEDERGAGLEVAPVGAIDVAPLLRQVEIVTGAESSAARERQEVAAAAGRLAPSAGVMTQFVWFDAGPTRAGKLAIVAHHLVIDGVSWRILVPDLAFAWQAVAAGSTPVLSGSGTSARGWAHGLAERASDRTLVAQLPWWRSVLEGPDPLVGARPLDLAIDVMGTVHRVGVQIPARETEALLTVLPGLFHGGVEDGLLAALAAAVTRWRGGQGVCEDTVLVRLEGHGREEGTVPGADLSSTVGWFTSVFPVRLRTAGTDWDQLCAGGTAAAGLFKSVKEQLRAVPDKGIGFGLLRYLNPETAVELEKYSTGQIGFNYLGRFTSTDLLPQRLQGLGWTPSSDGVGAGAAPDPDMPVLSALDVTAVVVDTGAGPVLEAAFAAPAGVLDRAETANLAELWRSAVMGLAQHAMTSGAGGLTPSDVSLVRLGQNEIEVLEQRYPRLVDVWPLTSMQSGLLFHQAMAESGFDSYHMQVVFGLTGRVDPARMRAAGQALLDRYPNLRAGFAAGPRGELVQIVVEGVELPWRVLDLRASDEADRDAAFEQLLAADRDAHFDMAVPPLLRLTLVLTGEHRSELVLTSHHALLDGWSLPLLMRDLLVLYGSGGSAAALPRTPDYRVFLKWLREQDSRAGVQAWIEELDGVHEPTLLASATGSAEGGGIERVEVPLDADTAALVNQRAGGLGVTANTVVQAAWGILLAAMTGRRDVVVGATVSGRPPTIPDVDSMVGLFINTVPVRVRFGPRDTLTEVLTGLQARQVALLDQHHVGLSEIHQAMGLNVLFDTLIGFESYPVDQAGIGAAASTSGIAIADLRSDAPTHYPLTIFAAANPELQLRFEYRGDAFDRRTVEAMAARLARIVRQVVVDPNVPARSIDLLGAEERETVLRRWNDTAAEIPDATLDGLFRAQVARTPDAVAVMHADSELTYRELDARAERLTQILLARGVGPDDIVAVALPRSADLLVALCAVLKAGGAYLPIDPAYPSDRLAYVLTDADPVVVLTDSATARLLPDTAPHLYLDALDSLEVAAAGPGRVVATTPQNLAYVIYTSGSTGVPKGVGITHRNVVNLVAQAWSVASGDRVLMHSSIAFDASTYEIWPALCGGATLVVAGEQRSDPVEIARLAESRSVTKMFATPPLLAALVEHSESLPGTPFQSLRQVNTGADSLSRGLVEAMRAGWGDLRIDNLYGPTEATVDVTALVVPPAVESAVVSIGAPVANTRVYVLDSWLMPVPVGVAGELYVASTQLARGYHGKAGLTAARFVADPFDAAGGRLYRTGDVVRWNADGQLEFAGRVDDQVKIRGFRVEPGEVETVLAQHPSVHQAVVVARVIGTGAKQLVGYVVADRTNPAGDELDGAQVRAFAAERLPDFMVPTVVLIIDSVPLTPTGKLDRAALPEPELSSSTRYRAPRNDQERVLAGVFAEVLGLERVGVDDSFFELGGDSIRSIQVVSRARELGVEISPREVFEHRTAAALAAVSSGRAAAVPVLAELPGGGVGWMPLLPVARFVRAIGGTSFDGFSQSLLLDLPVGIDRAGLTATLSAVIDRHDMLRARLVDDERGAGLDVAPVGAVAVDRLVRRVEIATVDDTAGAVVSELAAAAGQLAPAAGTMVRFVWFDAGPTRAGKLAIVAHHLVIDGVSWRILLPDLALAWQAVSAGSTPVLTGSGTSVRRWAHGLVEQAGRPERVAELPRWRSVLDGPDPMLGRRPLDPRIDVMATARNIQVQIPLAETETLLTELPALFHGGVEDGLLAALAAAVTRWRHDRGVRADSVLVRLEGHGREEGAVPGADLSNTVGWFTSVFPVRLAAETEWDQLCAGGPAAGRLFKSVKEQLRAVPDKGIGFGLLRYLNPETAVELEKYSTGQIGFNYLGRFTSTDLLPQRLQGAGWTPAVDAGQLITALDPATSAMPVLSVLDVNAMVVDTDAGPVLQAVFAAPREVLAEDEIRELAELWRSAVSGMARHAVTSGSGGLTPSDVSLVRLGQDEIEVLEQRYPRLVDVWPLTSMQSGLLFHQELAGSGFDAYHMQVVFGLAGAVDPIRLRAAGQALLDRYPNLRVAFAADRAGTPIQVVVDNVGLPWRVVDLRDLEPDDRATALAGVLAEDLDAHFDTEVPPLLRLTLAPMTAQRSELVLTAHHVLLDGWSMPLLIQDLLRLYASGADNTALPQAPDYTEFLKWLSRQDSAAGVAAWSHELAGVQEPTLLAGADPGGNASSAGVERIEVPLPAETATALSRQAAALGLTVNTVVQGGWGMLLAASTGRHDVIAGATVSGRPPSIAGVDAMVGLFINTVPVRVRFGPRDTVADVLTDVQARQVALLDHHHVGLSDIHQATGLNILFDTLIAFESYPVDQAGIGAATTSSGLVITDPRPNTPSHYPLTLIANATPALTLHLEYRTDVFDRGTAEALGARLGRILAQVAQDLSAPVRAIDVLGGDERELVLRKWNDTAAEFPGTSIVDLIRTRVAATPDAIAVVSADAELTYRELDTRAERLACELRSQGVGPEVVVAVALPKSADLIVALLAVLKAGGGYLPIDPAYPSDRLAFILADAAPVVIVTERAVAHTLPESGTPRFYLDAIESDGRDERARGDHLPAVRPESLAYLIYTSGSTGVPKGVAVTHHNLRNLASQGWSTGPGERVLMHSSVAFDASTYEVWPALISGGAVVVAGAERSDPGEITALIADCSVTRMFATPALLSAVLDYADDLPGNVFRSLKQVIAGGAELPSGLVSRLRDRLGGARLNNGYGPTESTVFATIFDVDDVSAVPVPIGTPLANMRAYVLDSALTPVPVGVPGELYMAGTQLARGYHGKAGLTAARFVANPFDPAGGRLYRTGDVVRWNSDGQLEFAGRVDDQVKIRGFRVEPGEVEAVLAQHPSVRQAVVIAAEIGTGGQRLLGYVVADRSSAGLDVAQVRAFAAERLPDYMVPAAVTVLESVPLTANGKLDRAALPEPELVSSVRYRAPGTSREQALAELFAEILEIGRVGVDDSFFELGGHSLLATRLVSRIRAVLGVEVPIRTVFDAPTVAQLASRLDAGRQVRTLLAPRPRPEIVPLSFAQRRLWFIHRLEGPSATYNIPLAVRLRGVDVSVLRQAIDDVVARHESLRTSFVEVGGVPAQRVVDAADAEVPFTVTDVRPADVEAAVTEAVRYGFDLSTQIPIRVTVVRSDAEECVLVLLIHHIAGDGWSMGPLLRDLATAYSARLEQRAPGWRPLPVQYVDYALWQQELLGSPEDPDSVLAQQFDYWRAELDGLPEQLRLPFDRPRPRVASYRGDLVLFGIDAEVRAGVERVAAGAGATVSMVLQSALAVLLSKLGAGEDIPIGAPIAGRTDDALTDLVGFFVNTWVLRAAVAPDVSFTEIVDQVRAKSLAAYENQDAPFELLVEMLNPVRSAAHHPLFQVSLAFQNNAMPTMEFSGVEFEPFNASIAASRFDLFFNIANAPAGQPWGGFVEYATDLFDRSTVEAIAARLVRVLRQVVSDSSVPVRAIDVLDSGEQESVLRRWNNTAVEIDANLTLIGLFQARVRKAPDAVAVMCGDTEISYEDLAARVDTLAARLVAHGVGPDSIVAVALPRSLELIVALLGVLRAGGGYLPIDPGYSSDRLAYILADASPVVLVSDSATARLLPEHGAIPHIHLDDPDLTRPSTVDGVEFGALRPQHLAYVIYTSGSTGVPKGVAVTHRNAVNLVSQAWQAETGDRVLMHSSVAFDASSYEIWPALCGGAALVVASAQRSDPAEITHLVQTRAVTKMFATPPLLSALFEYSDSLPDNSFQSLRQVNTGADSLTGGVVEAVRSRWGGVRMDNLYGPTEATVYVTAFNVPDQMPGTVVPIGTPVANTRVYVLDSGLTPVPVGVTGELYVAGAQLARGYHGKAGLTAARFVADPFDPAGGRLYRTGDVVRWNAGGQLEFGGRVDDQVKIRGFRVEPGEVETVLAQHPSVSQAVVVARDTGTGGKQLVGYVVADRSGPAVGEDELVGQWRKVYDDLYSAADQESLDSPVAVETMDEFGAGFEGWNSSYTGEPIPLEQMREWRGTTVDRIRGLGLGRVLEIGVGSGLLLSQVAPDCAEYWATDLSAATIAALRRQLGELGAGWADRVVLSAQAADDITGLPENYFDTVVLNSVIQYFPSHGYLRSVLERVAGLLAPGGAVFVGDVRNYALLEEFATAVQVSRNGGDDPAVVADRVRRDIAAEQELLLAPEYFSGLCAETTAFDAVDIRLKRGYSVNELTRYRYDVVLHRSPATPISVADVPAVRFRELERLRAHLRTRHPEGLRVTAIPHAGLTGEVEAARRIRSDQPVRPGENAGLAVGFEGTLELVSARADVGVLPEDLHVLGAELGYTTAVTWSAEPGHMEAVFLEPDSISGRPLTDVYPAQGAVSGLANNPQAGLLAADVRRWAADRLPEFMVPATVLVLDAVPLTATGKLDRKALPDPELLSAKEYRAPRTEREQALAELFSEILGVARVGIDDDFFALGGHSLLATRLTSLIRATLGAEVPVRVIFDAPTVAELAPRLDDDSTGMDFDQVLTLKSSGSREPLWCLHPGGGLGWFYQRLGRDLPDRPVIAMQSRGLNGGAPAESYQDMIEDYIDRIVERQPEGPYYLLGWSYGGIVAHSLASELAARGKSIGMLGIMDSKPPVSSEPEPDISEDDALASIRDWVADRFGDQLESPEIQSLAERATRVLINNSKLLAGFSTPCFDGDATIFAATVDAEGNRPEDPRSELEQAWRPYIRGRMDVFEVECAHGDFDQPENMGLVGRILGDLL</sequence>
<comment type="cofactor">
    <cofactor evidence="1">
        <name>pantetheine 4'-phosphate</name>
        <dbReference type="ChEBI" id="CHEBI:47942"/>
    </cofactor>
</comment>
<dbReference type="SUPFAM" id="SSF53474">
    <property type="entry name" value="alpha/beta-Hydrolases"/>
    <property type="match status" value="1"/>
</dbReference>
<dbReference type="InterPro" id="IPR020845">
    <property type="entry name" value="AMP-binding_CS"/>
</dbReference>
<dbReference type="PROSITE" id="PS00455">
    <property type="entry name" value="AMP_BINDING"/>
    <property type="match status" value="5"/>
</dbReference>
<reference evidence="7 8" key="1">
    <citation type="submission" date="2021-03" db="EMBL/GenBank/DDBJ databases">
        <title>Sequencing the genomes of 1000 actinobacteria strains.</title>
        <authorList>
            <person name="Klenk H.-P."/>
        </authorList>
    </citation>
    <scope>NUCLEOTIDE SEQUENCE [LARGE SCALE GENOMIC DNA]</scope>
    <source>
        <strain evidence="7 8">DSM 45516</strain>
    </source>
</reference>
<dbReference type="Gene3D" id="3.30.559.10">
    <property type="entry name" value="Chloramphenicol acetyltransferase-like domain"/>
    <property type="match status" value="7"/>
</dbReference>
<keyword evidence="8" id="KW-1185">Reference proteome</keyword>
<evidence type="ECO:0000256" key="4">
    <source>
        <dbReference type="ARBA" id="ARBA00022737"/>
    </source>
</evidence>
<dbReference type="Gene3D" id="3.30.300.30">
    <property type="match status" value="6"/>
</dbReference>
<dbReference type="SUPFAM" id="SSF53335">
    <property type="entry name" value="S-adenosyl-L-methionine-dependent methyltransferases"/>
    <property type="match status" value="1"/>
</dbReference>
<dbReference type="SUPFAM" id="SSF52777">
    <property type="entry name" value="CoA-dependent acyltransferases"/>
    <property type="match status" value="14"/>
</dbReference>
<dbReference type="PROSITE" id="PS50075">
    <property type="entry name" value="CARRIER"/>
    <property type="match status" value="5"/>
</dbReference>
<dbReference type="CDD" id="cd02440">
    <property type="entry name" value="AdoMet_MTases"/>
    <property type="match status" value="1"/>
</dbReference>
<dbReference type="RefSeq" id="WP_209893956.1">
    <property type="nucleotide sequence ID" value="NZ_JAGGMR010000001.1"/>
</dbReference>
<dbReference type="Pfam" id="PF00668">
    <property type="entry name" value="Condensation"/>
    <property type="match status" value="7"/>
</dbReference>
<keyword evidence="7" id="KW-0413">Isomerase</keyword>
<feature type="domain" description="Carrier" evidence="6">
    <location>
        <begin position="6618"/>
        <end position="6693"/>
    </location>
</feature>
<evidence type="ECO:0000313" key="8">
    <source>
        <dbReference type="Proteomes" id="UP001519325"/>
    </source>
</evidence>
<organism evidence="7 8">
    <name type="scientific">Nocardia goodfellowii</name>
    <dbReference type="NCBI Taxonomy" id="882446"/>
    <lineage>
        <taxon>Bacteria</taxon>
        <taxon>Bacillati</taxon>
        <taxon>Actinomycetota</taxon>
        <taxon>Actinomycetes</taxon>
        <taxon>Mycobacteriales</taxon>
        <taxon>Nocardiaceae</taxon>
        <taxon>Nocardia</taxon>
    </lineage>
</organism>
<dbReference type="NCBIfam" id="TIGR01720">
    <property type="entry name" value="NRPS-para261"/>
    <property type="match status" value="2"/>
</dbReference>
<proteinExistence type="predicted"/>
<dbReference type="Gene3D" id="3.40.50.1820">
    <property type="entry name" value="alpha/beta hydrolase"/>
    <property type="match status" value="1"/>
</dbReference>
<dbReference type="Pfam" id="PF00975">
    <property type="entry name" value="Thioesterase"/>
    <property type="match status" value="1"/>
</dbReference>
<dbReference type="InterPro" id="IPR010071">
    <property type="entry name" value="AA_adenyl_dom"/>
</dbReference>
<dbReference type="InterPro" id="IPR029058">
    <property type="entry name" value="AB_hydrolase_fold"/>
</dbReference>
<feature type="domain" description="Carrier" evidence="6">
    <location>
        <begin position="988"/>
        <end position="1063"/>
    </location>
</feature>
<feature type="domain" description="Carrier" evidence="6">
    <location>
        <begin position="3593"/>
        <end position="3667"/>
    </location>
</feature>
<gene>
    <name evidence="7" type="ORF">BJ987_004693</name>
</gene>
<evidence type="ECO:0000256" key="5">
    <source>
        <dbReference type="ARBA" id="ARBA00023194"/>
    </source>
</evidence>
<dbReference type="SMART" id="SM00823">
    <property type="entry name" value="PKS_PP"/>
    <property type="match status" value="5"/>
</dbReference>
<dbReference type="Gene3D" id="1.10.1200.10">
    <property type="entry name" value="ACP-like"/>
    <property type="match status" value="4"/>
</dbReference>
<protein>
    <submittedName>
        <fullName evidence="7">Aspartate racemase</fullName>
        <ecNumber evidence="7">5.1.1.13</ecNumber>
    </submittedName>
</protein>
<dbReference type="Pfam" id="PF00550">
    <property type="entry name" value="PP-binding"/>
    <property type="match status" value="5"/>
</dbReference>
<dbReference type="Pfam" id="PF00501">
    <property type="entry name" value="AMP-binding"/>
    <property type="match status" value="5"/>
</dbReference>
<dbReference type="CDD" id="cd19540">
    <property type="entry name" value="LCL_NRPS-like"/>
    <property type="match status" value="3"/>
</dbReference>
<evidence type="ECO:0000256" key="3">
    <source>
        <dbReference type="ARBA" id="ARBA00022553"/>
    </source>
</evidence>
<dbReference type="InterPro" id="IPR009081">
    <property type="entry name" value="PP-bd_ACP"/>
</dbReference>
<dbReference type="InterPro" id="IPR023213">
    <property type="entry name" value="CAT-like_dom_sf"/>
</dbReference>
<dbReference type="PROSITE" id="PS00012">
    <property type="entry name" value="PHOSPHOPANTETHEINE"/>
    <property type="match status" value="5"/>
</dbReference>
<dbReference type="Pfam" id="PF13193">
    <property type="entry name" value="AMP-binding_C"/>
    <property type="match status" value="5"/>
</dbReference>
<dbReference type="PANTHER" id="PTHR45527:SF1">
    <property type="entry name" value="FATTY ACID SYNTHASE"/>
    <property type="match status" value="1"/>
</dbReference>
<dbReference type="NCBIfam" id="NF004282">
    <property type="entry name" value="PRK05691.1"/>
    <property type="match status" value="8"/>
</dbReference>
<dbReference type="InterPro" id="IPR013217">
    <property type="entry name" value="Methyltransf_12"/>
</dbReference>
<keyword evidence="5" id="KW-0045">Antibiotic biosynthesis</keyword>
<dbReference type="Gene3D" id="3.40.50.150">
    <property type="entry name" value="Vaccinia Virus protein VP39"/>
    <property type="match status" value="1"/>
</dbReference>
<dbReference type="Gene3D" id="2.30.38.10">
    <property type="entry name" value="Luciferase, Domain 3"/>
    <property type="match status" value="5"/>
</dbReference>
<dbReference type="InterPro" id="IPR036736">
    <property type="entry name" value="ACP-like_sf"/>
</dbReference>